<proteinExistence type="inferred from homology"/>
<dbReference type="Pfam" id="PF00135">
    <property type="entry name" value="COesterase"/>
    <property type="match status" value="1"/>
</dbReference>
<protein>
    <recommendedName>
        <fullName evidence="2">homoserine O-acetyltransferase</fullName>
        <ecNumber evidence="2">2.3.1.31</ecNumber>
    </recommendedName>
</protein>
<feature type="region of interest" description="Disordered" evidence="6">
    <location>
        <begin position="73"/>
        <end position="92"/>
    </location>
</feature>
<feature type="domain" description="CBS" evidence="7">
    <location>
        <begin position="336"/>
        <end position="393"/>
    </location>
</feature>
<feature type="compositionally biased region" description="Basic and acidic residues" evidence="6">
    <location>
        <begin position="439"/>
        <end position="450"/>
    </location>
</feature>
<organism evidence="9 10">
    <name type="scientific">Lasallia pustulata</name>
    <dbReference type="NCBI Taxonomy" id="136370"/>
    <lineage>
        <taxon>Eukaryota</taxon>
        <taxon>Fungi</taxon>
        <taxon>Dikarya</taxon>
        <taxon>Ascomycota</taxon>
        <taxon>Pezizomycotina</taxon>
        <taxon>Lecanoromycetes</taxon>
        <taxon>OSLEUM clade</taxon>
        <taxon>Umbilicariomycetidae</taxon>
        <taxon>Umbilicariales</taxon>
        <taxon>Umbilicariaceae</taxon>
        <taxon>Lasallia</taxon>
    </lineage>
</organism>
<evidence type="ECO:0000259" key="7">
    <source>
        <dbReference type="PROSITE" id="PS51371"/>
    </source>
</evidence>
<dbReference type="InterPro" id="IPR019819">
    <property type="entry name" value="Carboxylesterase_B_CS"/>
</dbReference>
<dbReference type="CDD" id="cd06409">
    <property type="entry name" value="PB1_MUG70"/>
    <property type="match status" value="1"/>
</dbReference>
<dbReference type="PROSITE" id="PS00941">
    <property type="entry name" value="CARBOXYLESTERASE_B_2"/>
    <property type="match status" value="1"/>
</dbReference>
<dbReference type="CDD" id="cd17782">
    <property type="entry name" value="CBS_pair_MUG70_2"/>
    <property type="match status" value="1"/>
</dbReference>
<comment type="similarity">
    <text evidence="1">Belongs to the type-B carboxylesterase/lipase family.</text>
</comment>
<dbReference type="InterPro" id="IPR046342">
    <property type="entry name" value="CBS_dom_sf"/>
</dbReference>
<dbReference type="EC" id="2.3.1.31" evidence="2"/>
<feature type="domain" description="PB1" evidence="8">
    <location>
        <begin position="479"/>
        <end position="580"/>
    </location>
</feature>
<feature type="region of interest" description="Disordered" evidence="6">
    <location>
        <begin position="1"/>
        <end position="67"/>
    </location>
</feature>
<evidence type="ECO:0000256" key="5">
    <source>
        <dbReference type="PROSITE-ProRule" id="PRU00703"/>
    </source>
</evidence>
<dbReference type="SUPFAM" id="SSF53474">
    <property type="entry name" value="alpha/beta-Hydrolases"/>
    <property type="match status" value="1"/>
</dbReference>
<dbReference type="GO" id="GO:0004414">
    <property type="term" value="F:homoserine O-acetyltransferase activity"/>
    <property type="evidence" value="ECO:0007669"/>
    <property type="project" value="UniProtKB-EC"/>
</dbReference>
<evidence type="ECO:0000313" key="10">
    <source>
        <dbReference type="Proteomes" id="UP000192927"/>
    </source>
</evidence>
<name>A0A1W5D0G1_9LECA</name>
<feature type="compositionally biased region" description="Polar residues" evidence="6">
    <location>
        <begin position="40"/>
        <end position="59"/>
    </location>
</feature>
<dbReference type="Proteomes" id="UP000192927">
    <property type="component" value="Unassembled WGS sequence"/>
</dbReference>
<comment type="catalytic activity">
    <reaction evidence="4">
        <text>L-homoserine + acetyl-CoA = O-acetyl-L-homoserine + CoA</text>
        <dbReference type="Rhea" id="RHEA:13701"/>
        <dbReference type="ChEBI" id="CHEBI:57287"/>
        <dbReference type="ChEBI" id="CHEBI:57288"/>
        <dbReference type="ChEBI" id="CHEBI:57476"/>
        <dbReference type="ChEBI" id="CHEBI:57716"/>
        <dbReference type="EC" id="2.3.1.31"/>
    </reaction>
</comment>
<evidence type="ECO:0000256" key="6">
    <source>
        <dbReference type="SAM" id="MobiDB-lite"/>
    </source>
</evidence>
<keyword evidence="9" id="KW-0689">Ribosomal protein</keyword>
<dbReference type="FunFam" id="3.40.50.1820:FF:000499">
    <property type="entry name" value="Carboxylic ester hydrolase"/>
    <property type="match status" value="1"/>
</dbReference>
<dbReference type="InterPro" id="IPR029058">
    <property type="entry name" value="AB_hydrolase_fold"/>
</dbReference>
<dbReference type="InterPro" id="IPR053793">
    <property type="entry name" value="PB1-like"/>
</dbReference>
<dbReference type="EMBL" id="FWEW01001107">
    <property type="protein sequence ID" value="SLM36551.1"/>
    <property type="molecule type" value="Genomic_DNA"/>
</dbReference>
<feature type="region of interest" description="Disordered" evidence="6">
    <location>
        <begin position="582"/>
        <end position="632"/>
    </location>
</feature>
<dbReference type="InterPro" id="IPR019826">
    <property type="entry name" value="Carboxylesterase_B_AS"/>
</dbReference>
<dbReference type="Gene3D" id="3.40.50.1820">
    <property type="entry name" value="alpha/beta hydrolase"/>
    <property type="match status" value="1"/>
</dbReference>
<dbReference type="InterPro" id="IPR000270">
    <property type="entry name" value="PB1_dom"/>
</dbReference>
<dbReference type="Pfam" id="PF00564">
    <property type="entry name" value="PB1"/>
    <property type="match status" value="1"/>
</dbReference>
<dbReference type="GO" id="GO:0005840">
    <property type="term" value="C:ribosome"/>
    <property type="evidence" value="ECO:0007669"/>
    <property type="project" value="UniProtKB-KW"/>
</dbReference>
<keyword evidence="9" id="KW-0687">Ribonucleoprotein</keyword>
<feature type="domain" description="CBS" evidence="7">
    <location>
        <begin position="167"/>
        <end position="223"/>
    </location>
</feature>
<keyword evidence="10" id="KW-1185">Reference proteome</keyword>
<evidence type="ECO:0000256" key="3">
    <source>
        <dbReference type="ARBA" id="ARBA00022801"/>
    </source>
</evidence>
<dbReference type="SMART" id="SM00666">
    <property type="entry name" value="PB1"/>
    <property type="match status" value="1"/>
</dbReference>
<evidence type="ECO:0000313" key="9">
    <source>
        <dbReference type="EMBL" id="SLM36551.1"/>
    </source>
</evidence>
<dbReference type="InterPro" id="IPR050309">
    <property type="entry name" value="Type-B_Carboxylest/Lipase"/>
</dbReference>
<feature type="compositionally biased region" description="Basic residues" evidence="6">
    <location>
        <begin position="79"/>
        <end position="91"/>
    </location>
</feature>
<dbReference type="CDD" id="cd17781">
    <property type="entry name" value="CBS_pair_MUG70_1"/>
    <property type="match status" value="1"/>
</dbReference>
<feature type="domain" description="CBS" evidence="7">
    <location>
        <begin position="100"/>
        <end position="159"/>
    </location>
</feature>
<keyword evidence="5" id="KW-0129">CBS domain</keyword>
<accession>A0A1W5D0G1</accession>
<evidence type="ECO:0000256" key="2">
    <source>
        <dbReference type="ARBA" id="ARBA00013270"/>
    </source>
</evidence>
<evidence type="ECO:0000256" key="4">
    <source>
        <dbReference type="ARBA" id="ARBA00049043"/>
    </source>
</evidence>
<dbReference type="AlphaFoldDB" id="A0A1W5D0G1"/>
<sequence length="1250" mass="133963">MSANGGTYRATPGRGGHGRGQVPAFENSPSNIPRPKLETHQSSTLQSEAGNSTMSASRQKQSKRDEAIRKKMEADLSKKKGNPGRARHTRKAPPGTVLALKPSQALQIKPNTTVAEAAQLMAAKREDCVLVTDDDDRIAGIFTAKDLAFRVVGAGIKASSVTIAEIMTKNPLCARTDTSATDALDLMVRKGFRHLPVMDENQDISGILDITKCFYDAMEKLERAYSSSRKLYDALEGVQSELGSSQPQQIIQYVEALRQKMSGPTLESVLTGHPPTTVSVRTSVKEAAALMKENHTTAVLVQDQGSITGIFTSKDVVLRVIAPGLDPANCSVVRVMTPHPDFAPMDMSIQAALRKMHDGHYLNLPVMNEPGEIVGMVDVLKLTYATLEQINTMSTGDSEGPAWNKFWLSLDNEGSESMVSGEGSHRPHTSGHRSLMSPDIRDRPGVDRVDSVLPNDSASHNGDDSHSDIPETPSATLEDKPFPFKFKAPSGRVHRLQVVASAGMADLIANVTAKLGGEIAAVGGEATFKNGKLGKSGYALSYLDNEGDTVSITTDQDLLDAISLARQSHHDKVDLFVHDPEKPPMSATVTPHPGLAAPHPSTPPGSTLRERRRQVFDEEEDEDERETPVKKALRPAVAKAKQDQQLIAGVPNEILLPGAIAALAVVIIGVFAMTATGLAVASFATAQSPTLPVVDLGYELHQAAYFNATGGFYNFSNIRYGEPPVGDMRFRAPVSVSGSRNASRAVNNGSVGKICPQATPAWELIAAQFVPAYLSGIPFNASTVATSSSNSSSAPSLPPIDPRTTEDCLFLDVVVPQAIFHKASNTTNDTCGAPVLVWIYGGGYTAGDKSGSGNPAGLIKASQVTGSEGVIYVSMNYRLGAFGWLSGPTLQSDGTANAGLYDQRLALEWVQENIHLFGGDPNRVTVIGQSAGGGSIMHQITAFGGLKGPAPFQQAIPQSPGFLLVPGNLEQEVIFQTFLALLNVSTLEEARRLPSSALVVANLIQVANSSYGDYTYGPVVDGLFAPALPGKLLLQGSYDKDVNIMVGHNADEGLVFTSPFITNNTEYDSYLTTSFPTIDPAVVNYIANVLYPPVFNGSYPYTSQTGRTILSISESTFTCNTVYLDHAFGNKTYSYQFSVPPATHGQDVPYTYFNGPSSSVLNDTVAIALQEYITSFTINGVPSGPSIPMFPLYGNNSEVLNLNISRISQIMDPNANARCAFWQKGLISLMYAQQAVGNFEYKANHLHGWH</sequence>
<evidence type="ECO:0000256" key="1">
    <source>
        <dbReference type="ARBA" id="ARBA00005964"/>
    </source>
</evidence>
<dbReference type="PROSITE" id="PS51371">
    <property type="entry name" value="CBS"/>
    <property type="match status" value="4"/>
</dbReference>
<feature type="region of interest" description="Disordered" evidence="6">
    <location>
        <begin position="414"/>
        <end position="482"/>
    </location>
</feature>
<evidence type="ECO:0000259" key="8">
    <source>
        <dbReference type="PROSITE" id="PS51745"/>
    </source>
</evidence>
<dbReference type="InterPro" id="IPR002018">
    <property type="entry name" value="CarbesteraseB"/>
</dbReference>
<feature type="domain" description="CBS" evidence="7">
    <location>
        <begin position="270"/>
        <end position="327"/>
    </location>
</feature>
<dbReference type="SMART" id="SM00116">
    <property type="entry name" value="CBS"/>
    <property type="match status" value="4"/>
</dbReference>
<reference evidence="10" key="1">
    <citation type="submission" date="2017-03" db="EMBL/GenBank/DDBJ databases">
        <authorList>
            <person name="Sharma R."/>
            <person name="Thines M."/>
        </authorList>
    </citation>
    <scope>NUCLEOTIDE SEQUENCE [LARGE SCALE GENOMIC DNA]</scope>
</reference>
<dbReference type="PROSITE" id="PS00122">
    <property type="entry name" value="CARBOXYLESTERASE_B_1"/>
    <property type="match status" value="1"/>
</dbReference>
<dbReference type="SUPFAM" id="SSF54277">
    <property type="entry name" value="CAD &amp; PB1 domains"/>
    <property type="match status" value="1"/>
</dbReference>
<dbReference type="Pfam" id="PF00571">
    <property type="entry name" value="CBS"/>
    <property type="match status" value="4"/>
</dbReference>
<dbReference type="PANTHER" id="PTHR11559">
    <property type="entry name" value="CARBOXYLESTERASE"/>
    <property type="match status" value="1"/>
</dbReference>
<dbReference type="SUPFAM" id="SSF54631">
    <property type="entry name" value="CBS-domain pair"/>
    <property type="match status" value="2"/>
</dbReference>
<dbReference type="GO" id="GO:0016787">
    <property type="term" value="F:hydrolase activity"/>
    <property type="evidence" value="ECO:0007669"/>
    <property type="project" value="UniProtKB-KW"/>
</dbReference>
<dbReference type="InterPro" id="IPR000644">
    <property type="entry name" value="CBS_dom"/>
</dbReference>
<dbReference type="PROSITE" id="PS51745">
    <property type="entry name" value="PB1"/>
    <property type="match status" value="1"/>
</dbReference>
<keyword evidence="3" id="KW-0378">Hydrolase</keyword>
<dbReference type="Gene3D" id="3.10.580.10">
    <property type="entry name" value="CBS-domain"/>
    <property type="match status" value="2"/>
</dbReference>